<comment type="subcellular location">
    <subcellularLocation>
        <location evidence="1 10">Cell outer membrane</location>
        <topology evidence="1 10">Multi-pass membrane protein</topology>
    </subcellularLocation>
</comment>
<feature type="signal peptide" evidence="13">
    <location>
        <begin position="1"/>
        <end position="25"/>
    </location>
</feature>
<evidence type="ECO:0000256" key="6">
    <source>
        <dbReference type="ARBA" id="ARBA00023065"/>
    </source>
</evidence>
<dbReference type="AlphaFoldDB" id="A0A423Q056"/>
<dbReference type="GO" id="GO:0009279">
    <property type="term" value="C:cell outer membrane"/>
    <property type="evidence" value="ECO:0007669"/>
    <property type="project" value="UniProtKB-SubCell"/>
</dbReference>
<protein>
    <submittedName>
        <fullName evidence="16">Ligand-gated channel protein</fullName>
    </submittedName>
</protein>
<proteinExistence type="inferred from homology"/>
<keyword evidence="4 10" id="KW-0812">Transmembrane</keyword>
<dbReference type="PROSITE" id="PS01156">
    <property type="entry name" value="TONB_DEPENDENT_REC_2"/>
    <property type="match status" value="1"/>
</dbReference>
<evidence type="ECO:0000256" key="4">
    <source>
        <dbReference type="ARBA" id="ARBA00022692"/>
    </source>
</evidence>
<dbReference type="InterPro" id="IPR037066">
    <property type="entry name" value="Plug_dom_sf"/>
</dbReference>
<sequence>MRMTQRTGISMAAAAALCWGFGAEAQESMALGEVVVTASGHEQDVKEAPASISVLDREDLEDRYYRNVTDALREVPGVIVTGGGAGDNGRDISIRGMPSSYTLILVDGKRQNTRETRPNGSAGFEQDFLPPLQAIERIEVIRGPMSTLYGSDAIGGVINVITRKVPSKWGGAVQFDTFIQEDGDSGDRQQANFYTAGPLVEDRVGLQLYGEVSRREEDEIINGYEGKDLRNLTAKLAFTPTENQDITLEAGAEEQTREQNVGRSGQVTGCRGGCTDVFGRYTREHYALSHEGRWGFGTTDSHIQRETSENKRREIEITNTVAKSSVVVPLGMHVLTFGGTVERQELSDGTTNQISDRTDIEKDNWALFAEDEWMLTETFALTGGVRLDHDENFDSEVSPRLYGVWNPTRNWTLKGGVSSGFRAPDLREITPDFGQVSRGGDVYGNPDLEPETSLNKEFAVLYSADWGANAGVTVFHNDFDDKITRVACPIDICTDGPNQFGADPTYRINVDEAVTQGVEVSLSAPLTDTLEASASYTYTDSEQKTGEYEGEPLTQLPKHLATASLNWQPTERLSPWARLTYRGEESQPTTGPSQSALVAPSYAFVDTGFGYQLSEATTVNLGVYNLFDEDITYDEYGYVEDGRRYWVGMNLEF</sequence>
<dbReference type="OrthoDB" id="9815954at2"/>
<keyword evidence="5 13" id="KW-0732">Signal</keyword>
<evidence type="ECO:0000313" key="16">
    <source>
        <dbReference type="EMBL" id="ROO31228.1"/>
    </source>
</evidence>
<feature type="short sequence motif" description="TonB C-terminal box" evidence="11">
    <location>
        <begin position="636"/>
        <end position="653"/>
    </location>
</feature>
<evidence type="ECO:0000256" key="3">
    <source>
        <dbReference type="ARBA" id="ARBA00022452"/>
    </source>
</evidence>
<feature type="chain" id="PRO_5019267348" evidence="13">
    <location>
        <begin position="26"/>
        <end position="653"/>
    </location>
</feature>
<dbReference type="InterPro" id="IPR010917">
    <property type="entry name" value="TonB_rcpt_CS"/>
</dbReference>
<evidence type="ECO:0000256" key="1">
    <source>
        <dbReference type="ARBA" id="ARBA00004571"/>
    </source>
</evidence>
<keyword evidence="7 12" id="KW-0798">TonB box</keyword>
<dbReference type="InterPro" id="IPR036942">
    <property type="entry name" value="Beta-barrel_TonB_sf"/>
</dbReference>
<comment type="similarity">
    <text evidence="10 12">Belongs to the TonB-dependent receptor family.</text>
</comment>
<dbReference type="PANTHER" id="PTHR30069">
    <property type="entry name" value="TONB-DEPENDENT OUTER MEMBRANE RECEPTOR"/>
    <property type="match status" value="1"/>
</dbReference>
<dbReference type="EMBL" id="AYKF01000071">
    <property type="protein sequence ID" value="ROO31228.1"/>
    <property type="molecule type" value="Genomic_DNA"/>
</dbReference>
<dbReference type="PANTHER" id="PTHR30069:SF53">
    <property type="entry name" value="COLICIN I RECEPTOR-RELATED"/>
    <property type="match status" value="1"/>
</dbReference>
<dbReference type="CDD" id="cd01347">
    <property type="entry name" value="ligand_gated_channel"/>
    <property type="match status" value="1"/>
</dbReference>
<evidence type="ECO:0000256" key="8">
    <source>
        <dbReference type="ARBA" id="ARBA00023136"/>
    </source>
</evidence>
<keyword evidence="9 10" id="KW-0998">Cell outer membrane</keyword>
<dbReference type="RefSeq" id="WP_123590678.1">
    <property type="nucleotide sequence ID" value="NZ_AYKF01000071.1"/>
</dbReference>
<evidence type="ECO:0000256" key="11">
    <source>
        <dbReference type="PROSITE-ProRule" id="PRU10144"/>
    </source>
</evidence>
<keyword evidence="8 10" id="KW-0472">Membrane</keyword>
<gene>
    <name evidence="16" type="ORF">SAHL_06920</name>
</gene>
<keyword evidence="2 10" id="KW-0813">Transport</keyword>
<evidence type="ECO:0000256" key="2">
    <source>
        <dbReference type="ARBA" id="ARBA00022448"/>
    </source>
</evidence>
<evidence type="ECO:0000256" key="5">
    <source>
        <dbReference type="ARBA" id="ARBA00022729"/>
    </source>
</evidence>
<feature type="domain" description="TonB-dependent receptor plug" evidence="15">
    <location>
        <begin position="45"/>
        <end position="157"/>
    </location>
</feature>
<dbReference type="Pfam" id="PF07715">
    <property type="entry name" value="Plug"/>
    <property type="match status" value="1"/>
</dbReference>
<evidence type="ECO:0000256" key="13">
    <source>
        <dbReference type="SAM" id="SignalP"/>
    </source>
</evidence>
<accession>A0A423Q056</accession>
<evidence type="ECO:0000256" key="12">
    <source>
        <dbReference type="RuleBase" id="RU003357"/>
    </source>
</evidence>
<dbReference type="Proteomes" id="UP000285123">
    <property type="component" value="Unassembled WGS sequence"/>
</dbReference>
<evidence type="ECO:0000259" key="15">
    <source>
        <dbReference type="Pfam" id="PF07715"/>
    </source>
</evidence>
<dbReference type="Pfam" id="PF00593">
    <property type="entry name" value="TonB_dep_Rec_b-barrel"/>
    <property type="match status" value="1"/>
</dbReference>
<dbReference type="InterPro" id="IPR012910">
    <property type="entry name" value="Plug_dom"/>
</dbReference>
<dbReference type="InterPro" id="IPR039426">
    <property type="entry name" value="TonB-dep_rcpt-like"/>
</dbReference>
<dbReference type="Gene3D" id="2.170.130.10">
    <property type="entry name" value="TonB-dependent receptor, plug domain"/>
    <property type="match status" value="1"/>
</dbReference>
<dbReference type="GO" id="GO:0015344">
    <property type="term" value="F:siderophore uptake transmembrane transporter activity"/>
    <property type="evidence" value="ECO:0007669"/>
    <property type="project" value="TreeGrafter"/>
</dbReference>
<keyword evidence="3 10" id="KW-1134">Transmembrane beta strand</keyword>
<dbReference type="PROSITE" id="PS52016">
    <property type="entry name" value="TONB_DEPENDENT_REC_3"/>
    <property type="match status" value="1"/>
</dbReference>
<dbReference type="NCBIfam" id="NF010010">
    <property type="entry name" value="PRK13483.1"/>
    <property type="match status" value="1"/>
</dbReference>
<dbReference type="InterPro" id="IPR000531">
    <property type="entry name" value="Beta-barrel_TonB"/>
</dbReference>
<dbReference type="Gene3D" id="2.40.170.20">
    <property type="entry name" value="TonB-dependent receptor, beta-barrel domain"/>
    <property type="match status" value="1"/>
</dbReference>
<evidence type="ECO:0000259" key="14">
    <source>
        <dbReference type="Pfam" id="PF00593"/>
    </source>
</evidence>
<evidence type="ECO:0000256" key="7">
    <source>
        <dbReference type="ARBA" id="ARBA00023077"/>
    </source>
</evidence>
<reference evidence="16 17" key="1">
    <citation type="submission" date="2013-10" db="EMBL/GenBank/DDBJ databases">
        <title>Salinisphaera halophila YIM 95161 Genome Sequencing.</title>
        <authorList>
            <person name="Lai Q."/>
            <person name="Li C."/>
            <person name="Shao Z."/>
        </authorList>
    </citation>
    <scope>NUCLEOTIDE SEQUENCE [LARGE SCALE GENOMIC DNA]</scope>
    <source>
        <strain evidence="16 17">YIM 95161</strain>
    </source>
</reference>
<dbReference type="SUPFAM" id="SSF56935">
    <property type="entry name" value="Porins"/>
    <property type="match status" value="1"/>
</dbReference>
<dbReference type="GO" id="GO:0044718">
    <property type="term" value="P:siderophore transmembrane transport"/>
    <property type="evidence" value="ECO:0007669"/>
    <property type="project" value="TreeGrafter"/>
</dbReference>
<keyword evidence="6" id="KW-0406">Ion transport</keyword>
<evidence type="ECO:0000256" key="10">
    <source>
        <dbReference type="PROSITE-ProRule" id="PRU01360"/>
    </source>
</evidence>
<name>A0A423Q056_9GAMM</name>
<evidence type="ECO:0000313" key="17">
    <source>
        <dbReference type="Proteomes" id="UP000285123"/>
    </source>
</evidence>
<organism evidence="16 17">
    <name type="scientific">Salinisphaera orenii YIM 95161</name>
    <dbReference type="NCBI Taxonomy" id="1051139"/>
    <lineage>
        <taxon>Bacteria</taxon>
        <taxon>Pseudomonadati</taxon>
        <taxon>Pseudomonadota</taxon>
        <taxon>Gammaproteobacteria</taxon>
        <taxon>Salinisphaerales</taxon>
        <taxon>Salinisphaeraceae</taxon>
        <taxon>Salinisphaera</taxon>
    </lineage>
</organism>
<feature type="domain" description="TonB-dependent receptor-like beta-barrel" evidence="14">
    <location>
        <begin position="211"/>
        <end position="626"/>
    </location>
</feature>
<comment type="caution">
    <text evidence="16">The sequence shown here is derived from an EMBL/GenBank/DDBJ whole genome shotgun (WGS) entry which is preliminary data.</text>
</comment>
<evidence type="ECO:0000256" key="9">
    <source>
        <dbReference type="ARBA" id="ARBA00023237"/>
    </source>
</evidence>